<name>A0A3B4BK63_PYGNA</name>
<dbReference type="Pfam" id="PF00053">
    <property type="entry name" value="EGF_laminin"/>
    <property type="match status" value="5"/>
</dbReference>
<keyword evidence="5" id="KW-0677">Repeat</keyword>
<dbReference type="Ensembl" id="ENSPNAT00000014239.2">
    <property type="protein sequence ID" value="ENSPNAP00000000202.2"/>
    <property type="gene ID" value="ENSPNAG00000007357.2"/>
</dbReference>
<dbReference type="SUPFAM" id="SSF57196">
    <property type="entry name" value="EGF/Laminin"/>
    <property type="match status" value="6"/>
</dbReference>
<dbReference type="InterPro" id="IPR050440">
    <property type="entry name" value="Laminin/Netrin_ECM"/>
</dbReference>
<feature type="disulfide bond" evidence="12">
    <location>
        <begin position="451"/>
        <end position="463"/>
    </location>
</feature>
<dbReference type="Pfam" id="PF24973">
    <property type="entry name" value="EGF_LMN_ATRN"/>
    <property type="match status" value="1"/>
</dbReference>
<dbReference type="Gene3D" id="2.10.25.10">
    <property type="entry name" value="Laminin"/>
    <property type="match status" value="4"/>
</dbReference>
<keyword evidence="9 12" id="KW-1015">Disulfide bond</keyword>
<dbReference type="PANTHER" id="PTHR10574:SF268">
    <property type="entry name" value="LAMININ SUBUNIT BETA-3"/>
    <property type="match status" value="1"/>
</dbReference>
<feature type="disulfide bond" evidence="12">
    <location>
        <begin position="472"/>
        <end position="481"/>
    </location>
</feature>
<dbReference type="InterPro" id="IPR002049">
    <property type="entry name" value="LE_dom"/>
</dbReference>
<dbReference type="Proteomes" id="UP001501920">
    <property type="component" value="Chromosome 21"/>
</dbReference>
<dbReference type="FunFam" id="2.10.25.10:FF:000084">
    <property type="entry name" value="Laminin subunit alpha 3"/>
    <property type="match status" value="1"/>
</dbReference>
<dbReference type="GO" id="GO:0070831">
    <property type="term" value="P:basement membrane assembly"/>
    <property type="evidence" value="ECO:0007669"/>
    <property type="project" value="TreeGrafter"/>
</dbReference>
<proteinExistence type="predicted"/>
<evidence type="ECO:0000256" key="4">
    <source>
        <dbReference type="ARBA" id="ARBA00022729"/>
    </source>
</evidence>
<evidence type="ECO:0000256" key="10">
    <source>
        <dbReference type="ARBA" id="ARBA00023180"/>
    </source>
</evidence>
<feature type="domain" description="Laminin EGF-like" evidence="16">
    <location>
        <begin position="352"/>
        <end position="403"/>
    </location>
</feature>
<evidence type="ECO:0000313" key="18">
    <source>
        <dbReference type="Ensembl" id="ENSPNAP00000000202.2"/>
    </source>
</evidence>
<keyword evidence="3" id="KW-0272">Extracellular matrix</keyword>
<keyword evidence="14" id="KW-0812">Transmembrane</keyword>
<keyword evidence="6" id="KW-0084">Basement membrane</keyword>
<comment type="subcellular location">
    <subcellularLocation>
        <location evidence="1">Secreted</location>
        <location evidence="1">Extracellular space</location>
        <location evidence="1">Extracellular matrix</location>
        <location evidence="1">Basement membrane</location>
    </subcellularLocation>
</comment>
<sequence length="888" mass="96279">MWIVPLLAALAAVCGGQQDCSRGACYPPLGDLLIGRERQLSASSTCGLTGIEVYCTPFGQFKMKCCPCDSRNPAGLNAHTIQNILPNATPDRWWQSKKDVSPVTLQLDLQQMFHGPRPDALVIERTKDYGRTWQPALYMATDCPSSFPQVTTAAPRNLDNTYCYTLPTTSPNPYQDQRVTPSYTLVYGFTGLRVKLTQLGDVPRLPGRSPSRFYALKELKVTGSCFCHGHANRCILGLESNYLPTAQVNGVCECQHNTAGLNCEHCAEFYNDLPWRPAERDNPHTCKRCECNNHAERCHFDRELYEQSGRRSGGVCDGCLHNTAGLHCEHCATNYYRNPNSNMQRPDACLPCQCDSAGSGSGRQCDPVTGLCVCKANVEGSRCDRCKVGYYGLSSADPLGCSQCSCSATGSLSSVCDAVTGQCACRPNAQGVSCDRCAPGFWASPSGCQPCDCDPSNSLSSTCDQQTGQCPCRSGFTGRTCGGCPDSFYGNALTGCRPCQCDSVGTVLGGCDKRTGACRCKPGAVGSRCDACARGHCADFPQCSLCPSCFFSLDIQLQNLTYVMDHLAGRIGPETGPVTPNNLPGRIRLLENTLQEIRSLLQLPLRSNSQLNEDLDKLSALRSVTPHTLNPAHIHLTPNAYNRSVQAEKRADATAETIHESVGIRYDITKGLDNVQPANTKNLQTLGEDLATRPNLTPTAVQVCGSNRTAPCTPAECKGELCPAGAVPPCGQSELCTGALPQAVRATQDADEVKTKLQQLNDNITKTYTEIQQTQDSASRVRLRHLVDKQFITILLLLLLIIIIVIIIIVTIILCACVDPSSDPAEVQRVCEAVLGVKLPEGAESLRRKLQELQDLASTLPDSSKVLKEAEPKLEQARRLLQDAEKTR</sequence>
<evidence type="ECO:0000256" key="2">
    <source>
        <dbReference type="ARBA" id="ARBA00022525"/>
    </source>
</evidence>
<dbReference type="PROSITE" id="PS01248">
    <property type="entry name" value="EGF_LAM_1"/>
    <property type="match status" value="2"/>
</dbReference>
<evidence type="ECO:0000256" key="3">
    <source>
        <dbReference type="ARBA" id="ARBA00022530"/>
    </source>
</evidence>
<reference evidence="18" key="3">
    <citation type="submission" date="2025-09" db="UniProtKB">
        <authorList>
            <consortium name="Ensembl"/>
        </authorList>
    </citation>
    <scope>IDENTIFICATION</scope>
</reference>
<keyword evidence="7" id="KW-0130">Cell adhesion</keyword>
<dbReference type="SMART" id="SM00136">
    <property type="entry name" value="LamNT"/>
    <property type="match status" value="1"/>
</dbReference>
<keyword evidence="10" id="KW-0325">Glycoprotein</keyword>
<dbReference type="PANTHER" id="PTHR10574">
    <property type="entry name" value="NETRIN/LAMININ-RELATED"/>
    <property type="match status" value="1"/>
</dbReference>
<feature type="chain" id="PRO_5043310321" evidence="15">
    <location>
        <begin position="17"/>
        <end position="888"/>
    </location>
</feature>
<keyword evidence="8 13" id="KW-0175">Coiled coil</keyword>
<feature type="domain" description="Laminin N-terminal" evidence="17">
    <location>
        <begin position="21"/>
        <end position="224"/>
    </location>
</feature>
<evidence type="ECO:0000256" key="11">
    <source>
        <dbReference type="ARBA" id="ARBA00023292"/>
    </source>
</evidence>
<dbReference type="GO" id="GO:0009888">
    <property type="term" value="P:tissue development"/>
    <property type="evidence" value="ECO:0007669"/>
    <property type="project" value="TreeGrafter"/>
</dbReference>
<feature type="domain" description="Laminin EGF-like" evidence="16">
    <location>
        <begin position="404"/>
        <end position="450"/>
    </location>
</feature>
<feature type="disulfide bond" evidence="12">
    <location>
        <begin position="374"/>
        <end position="383"/>
    </location>
</feature>
<dbReference type="SMART" id="SM00180">
    <property type="entry name" value="EGF_Lam"/>
    <property type="match status" value="6"/>
</dbReference>
<dbReference type="GO" id="GO:0034446">
    <property type="term" value="P:substrate adhesion-dependent cell spreading"/>
    <property type="evidence" value="ECO:0007669"/>
    <property type="project" value="TreeGrafter"/>
</dbReference>
<evidence type="ECO:0000256" key="15">
    <source>
        <dbReference type="SAM" id="SignalP"/>
    </source>
</evidence>
<dbReference type="OMA" id="YMATDCE"/>
<accession>A0A3B4BK63</accession>
<dbReference type="FunFam" id="2.10.25.10:FF:000333">
    <property type="entry name" value="netrin-4 isoform X2"/>
    <property type="match status" value="1"/>
</dbReference>
<feature type="coiled-coil region" evidence="13">
    <location>
        <begin position="743"/>
        <end position="777"/>
    </location>
</feature>
<feature type="disulfide bond" evidence="12">
    <location>
        <begin position="404"/>
        <end position="416"/>
    </location>
</feature>
<feature type="disulfide bond" evidence="12">
    <location>
        <begin position="499"/>
        <end position="511"/>
    </location>
</feature>
<keyword evidence="14" id="KW-1133">Transmembrane helix</keyword>
<evidence type="ECO:0000313" key="19">
    <source>
        <dbReference type="Proteomes" id="UP001501920"/>
    </source>
</evidence>
<dbReference type="InterPro" id="IPR008211">
    <property type="entry name" value="Laminin_N"/>
</dbReference>
<keyword evidence="19" id="KW-1185">Reference proteome</keyword>
<feature type="transmembrane region" description="Helical" evidence="14">
    <location>
        <begin position="791"/>
        <end position="818"/>
    </location>
</feature>
<dbReference type="Gene3D" id="2.170.300.10">
    <property type="entry name" value="Tie2 ligand-binding domain superfamily"/>
    <property type="match status" value="1"/>
</dbReference>
<evidence type="ECO:0000256" key="12">
    <source>
        <dbReference type="PROSITE-ProRule" id="PRU00460"/>
    </source>
</evidence>
<dbReference type="GeneTree" id="ENSGT00940000160731"/>
<evidence type="ECO:0000256" key="5">
    <source>
        <dbReference type="ARBA" id="ARBA00022737"/>
    </source>
</evidence>
<dbReference type="GO" id="GO:0007411">
    <property type="term" value="P:axon guidance"/>
    <property type="evidence" value="ECO:0007669"/>
    <property type="project" value="TreeGrafter"/>
</dbReference>
<evidence type="ECO:0000256" key="7">
    <source>
        <dbReference type="ARBA" id="ARBA00022889"/>
    </source>
</evidence>
<keyword evidence="14" id="KW-0472">Membrane</keyword>
<organism evidence="18 19">
    <name type="scientific">Pygocentrus nattereri</name>
    <name type="common">Red-bellied piranha</name>
    <dbReference type="NCBI Taxonomy" id="42514"/>
    <lineage>
        <taxon>Eukaryota</taxon>
        <taxon>Metazoa</taxon>
        <taxon>Chordata</taxon>
        <taxon>Craniata</taxon>
        <taxon>Vertebrata</taxon>
        <taxon>Euteleostomi</taxon>
        <taxon>Actinopterygii</taxon>
        <taxon>Neopterygii</taxon>
        <taxon>Teleostei</taxon>
        <taxon>Ostariophysi</taxon>
        <taxon>Characiformes</taxon>
        <taxon>Characoidei</taxon>
        <taxon>Pygocentrus</taxon>
    </lineage>
</organism>
<keyword evidence="11 12" id="KW-0424">Laminin EGF-like domain</keyword>
<dbReference type="PROSITE" id="PS51117">
    <property type="entry name" value="LAMININ_NTER"/>
    <property type="match status" value="1"/>
</dbReference>
<reference evidence="18" key="2">
    <citation type="submission" date="2025-08" db="UniProtKB">
        <authorList>
            <consortium name="Ensembl"/>
        </authorList>
    </citation>
    <scope>IDENTIFICATION</scope>
</reference>
<dbReference type="GO" id="GO:0043256">
    <property type="term" value="C:laminin complex"/>
    <property type="evidence" value="ECO:0007669"/>
    <property type="project" value="TreeGrafter"/>
</dbReference>
<evidence type="ECO:0000256" key="14">
    <source>
        <dbReference type="SAM" id="Phobius"/>
    </source>
</evidence>
<dbReference type="GO" id="GO:0016477">
    <property type="term" value="P:cell migration"/>
    <property type="evidence" value="ECO:0007669"/>
    <property type="project" value="TreeGrafter"/>
</dbReference>
<evidence type="ECO:0000256" key="8">
    <source>
        <dbReference type="ARBA" id="ARBA00023054"/>
    </source>
</evidence>
<dbReference type="FunFam" id="2.10.25.10:FF:000242">
    <property type="entry name" value="Laminin subunit alpha 1"/>
    <property type="match status" value="1"/>
</dbReference>
<evidence type="ECO:0000256" key="6">
    <source>
        <dbReference type="ARBA" id="ARBA00022869"/>
    </source>
</evidence>
<evidence type="ECO:0000259" key="17">
    <source>
        <dbReference type="PROSITE" id="PS51117"/>
    </source>
</evidence>
<reference evidence="18 19" key="1">
    <citation type="submission" date="2020-10" db="EMBL/GenBank/DDBJ databases">
        <title>Pygocentrus nattereri (red-bellied piranha) genome, fPygNat1, primary haplotype.</title>
        <authorList>
            <person name="Myers G."/>
            <person name="Meyer A."/>
            <person name="Karagic N."/>
            <person name="Pippel M."/>
            <person name="Winkler S."/>
            <person name="Tracey A."/>
            <person name="Wood J."/>
            <person name="Formenti G."/>
            <person name="Howe K."/>
            <person name="Fedrigo O."/>
            <person name="Jarvis E.D."/>
        </authorList>
    </citation>
    <scope>NUCLEOTIDE SEQUENCE [LARGE SCALE GENOMIC DNA]</scope>
</reference>
<dbReference type="Pfam" id="PF00055">
    <property type="entry name" value="Laminin_N"/>
    <property type="match status" value="1"/>
</dbReference>
<evidence type="ECO:0000259" key="16">
    <source>
        <dbReference type="PROSITE" id="PS50027"/>
    </source>
</evidence>
<feature type="disulfide bond" evidence="12">
    <location>
        <begin position="501"/>
        <end position="518"/>
    </location>
</feature>
<evidence type="ECO:0000256" key="9">
    <source>
        <dbReference type="ARBA" id="ARBA00023157"/>
    </source>
</evidence>
<dbReference type="PRINTS" id="PR00011">
    <property type="entry name" value="EGFLAMININ"/>
</dbReference>
<keyword evidence="4 15" id="KW-0732">Signal</keyword>
<evidence type="ECO:0000256" key="1">
    <source>
        <dbReference type="ARBA" id="ARBA00004302"/>
    </source>
</evidence>
<dbReference type="GO" id="GO:0009887">
    <property type="term" value="P:animal organ morphogenesis"/>
    <property type="evidence" value="ECO:0007669"/>
    <property type="project" value="TreeGrafter"/>
</dbReference>
<evidence type="ECO:0000256" key="13">
    <source>
        <dbReference type="SAM" id="Coils"/>
    </source>
</evidence>
<feature type="domain" description="Laminin EGF-like" evidence="16">
    <location>
        <begin position="451"/>
        <end position="498"/>
    </location>
</feature>
<feature type="disulfide bond" evidence="12">
    <location>
        <begin position="520"/>
        <end position="529"/>
    </location>
</feature>
<feature type="signal peptide" evidence="15">
    <location>
        <begin position="1"/>
        <end position="16"/>
    </location>
</feature>
<dbReference type="FunFam" id="2.170.300.10:FF:000001">
    <property type="entry name" value="Laminin subunit beta-1"/>
    <property type="match status" value="1"/>
</dbReference>
<dbReference type="Gene3D" id="2.60.120.260">
    <property type="entry name" value="Galactose-binding domain-like"/>
    <property type="match status" value="1"/>
</dbReference>
<feature type="disulfide bond" evidence="12">
    <location>
        <begin position="425"/>
        <end position="434"/>
    </location>
</feature>
<keyword evidence="2" id="KW-0964">Secreted</keyword>
<feature type="disulfide bond" evidence="12">
    <location>
        <begin position="406"/>
        <end position="423"/>
    </location>
</feature>
<protein>
    <submittedName>
        <fullName evidence="18">Uncharacterized protein</fullName>
    </submittedName>
</protein>
<dbReference type="STRING" id="42514.ENSPNAP00000000202"/>
<dbReference type="CDD" id="cd00055">
    <property type="entry name" value="EGF_Lam"/>
    <property type="match status" value="6"/>
</dbReference>
<dbReference type="InterPro" id="IPR056863">
    <property type="entry name" value="LMN_ATRN_NET-like_EGF"/>
</dbReference>
<comment type="caution">
    <text evidence="12">Lacks conserved residue(s) required for the propagation of feature annotation.</text>
</comment>
<feature type="domain" description="Laminin EGF-like" evidence="16">
    <location>
        <begin position="499"/>
        <end position="545"/>
    </location>
</feature>
<feature type="disulfide bond" evidence="12">
    <location>
        <begin position="453"/>
        <end position="470"/>
    </location>
</feature>
<dbReference type="AlphaFoldDB" id="A0A3B4BK63"/>
<dbReference type="PROSITE" id="PS50027">
    <property type="entry name" value="EGF_LAM_2"/>
    <property type="match status" value="4"/>
</dbReference>